<reference evidence="1" key="1">
    <citation type="submission" date="2018-05" db="EMBL/GenBank/DDBJ databases">
        <authorList>
            <person name="Lanie J.A."/>
            <person name="Ng W.-L."/>
            <person name="Kazmierczak K.M."/>
            <person name="Andrzejewski T.M."/>
            <person name="Davidsen T.M."/>
            <person name="Wayne K.J."/>
            <person name="Tettelin H."/>
            <person name="Glass J.I."/>
            <person name="Rusch D."/>
            <person name="Podicherti R."/>
            <person name="Tsui H.-C.T."/>
            <person name="Winkler M.E."/>
        </authorList>
    </citation>
    <scope>NUCLEOTIDE SEQUENCE</scope>
</reference>
<accession>A0A381R2A5</accession>
<gene>
    <name evidence="1" type="ORF">METZ01_LOCUS38198</name>
</gene>
<protein>
    <submittedName>
        <fullName evidence="1">Uncharacterized protein</fullName>
    </submittedName>
</protein>
<dbReference type="AlphaFoldDB" id="A0A381R2A5"/>
<sequence>VKNYSIDHQNYQIFKVGTGNKSQYVHFQWGKFDFRMTFTAAAKDAIRNNPKLAFSAPNGKKYLAEKFEVLHRNEWFEFVKPTAHGMQLDETLWQWNGQDYFVEFPKDIRSVAQGFCAEELGLTVLEASAVQSS</sequence>
<feature type="non-terminal residue" evidence="1">
    <location>
        <position position="1"/>
    </location>
</feature>
<name>A0A381R2A5_9ZZZZ</name>
<organism evidence="1">
    <name type="scientific">marine metagenome</name>
    <dbReference type="NCBI Taxonomy" id="408172"/>
    <lineage>
        <taxon>unclassified sequences</taxon>
        <taxon>metagenomes</taxon>
        <taxon>ecological metagenomes</taxon>
    </lineage>
</organism>
<evidence type="ECO:0000313" key="1">
    <source>
        <dbReference type="EMBL" id="SUZ85344.1"/>
    </source>
</evidence>
<proteinExistence type="predicted"/>
<dbReference type="EMBL" id="UINC01001631">
    <property type="protein sequence ID" value="SUZ85344.1"/>
    <property type="molecule type" value="Genomic_DNA"/>
</dbReference>